<evidence type="ECO:0000313" key="9">
    <source>
        <dbReference type="Proteomes" id="UP001306950"/>
    </source>
</evidence>
<organism evidence="8 9">
    <name type="scientific">Paenibacillus haidiansis</name>
    <dbReference type="NCBI Taxonomy" id="1574488"/>
    <lineage>
        <taxon>Bacteria</taxon>
        <taxon>Bacillati</taxon>
        <taxon>Bacillota</taxon>
        <taxon>Bacilli</taxon>
        <taxon>Bacillales</taxon>
        <taxon>Paenibacillaceae</taxon>
        <taxon>Paenibacillus</taxon>
    </lineage>
</organism>
<keyword evidence="4" id="KW-0479">Metal-binding</keyword>
<dbReference type="SUPFAM" id="SSF102114">
    <property type="entry name" value="Radical SAM enzymes"/>
    <property type="match status" value="1"/>
</dbReference>
<dbReference type="Proteomes" id="UP001306950">
    <property type="component" value="Unassembled WGS sequence"/>
</dbReference>
<evidence type="ECO:0000256" key="6">
    <source>
        <dbReference type="ARBA" id="ARBA00023014"/>
    </source>
</evidence>
<dbReference type="EMBL" id="JAZHPZ010000003">
    <property type="protein sequence ID" value="MEF2965793.1"/>
    <property type="molecule type" value="Genomic_DNA"/>
</dbReference>
<comment type="caution">
    <text evidence="8">The sequence shown here is derived from an EMBL/GenBank/DDBJ whole genome shotgun (WGS) entry which is preliminary data.</text>
</comment>
<dbReference type="PROSITE" id="PS51918">
    <property type="entry name" value="RADICAL_SAM"/>
    <property type="match status" value="1"/>
</dbReference>
<dbReference type="SFLD" id="SFLDS00029">
    <property type="entry name" value="Radical_SAM"/>
    <property type="match status" value="1"/>
</dbReference>
<dbReference type="InterPro" id="IPR007197">
    <property type="entry name" value="rSAM"/>
</dbReference>
<dbReference type="PIRSF" id="PIRSF037420">
    <property type="entry name" value="PQQ_syn_pqqE"/>
    <property type="match status" value="1"/>
</dbReference>
<keyword evidence="5" id="KW-0408">Iron</keyword>
<keyword evidence="9" id="KW-1185">Reference proteome</keyword>
<dbReference type="InterPro" id="IPR050377">
    <property type="entry name" value="Radical_SAM_PqqE_MftC-like"/>
</dbReference>
<keyword evidence="6" id="KW-0411">Iron-sulfur</keyword>
<evidence type="ECO:0000256" key="5">
    <source>
        <dbReference type="ARBA" id="ARBA00023004"/>
    </source>
</evidence>
<name>A0ABU7VR80_9BACL</name>
<dbReference type="InterPro" id="IPR017200">
    <property type="entry name" value="PqqE-like"/>
</dbReference>
<evidence type="ECO:0000313" key="8">
    <source>
        <dbReference type="EMBL" id="MEF2965793.1"/>
    </source>
</evidence>
<reference evidence="8 9" key="1">
    <citation type="submission" date="2024-02" db="EMBL/GenBank/DDBJ databases">
        <title>A nitrogen-fixing paenibacillus bacterium.</title>
        <authorList>
            <person name="Zhang W.L."/>
            <person name="Chen S.F."/>
        </authorList>
    </citation>
    <scope>NUCLEOTIDE SEQUENCE [LARGE SCALE GENOMIC DNA]</scope>
    <source>
        <strain evidence="8 9">M1</strain>
    </source>
</reference>
<dbReference type="InterPro" id="IPR023885">
    <property type="entry name" value="4Fe4S-binding_SPASM_dom"/>
</dbReference>
<dbReference type="Pfam" id="PF13186">
    <property type="entry name" value="SPASM"/>
    <property type="match status" value="1"/>
</dbReference>
<evidence type="ECO:0000256" key="1">
    <source>
        <dbReference type="ARBA" id="ARBA00001966"/>
    </source>
</evidence>
<dbReference type="InterPro" id="IPR013785">
    <property type="entry name" value="Aldolase_TIM"/>
</dbReference>
<dbReference type="PANTHER" id="PTHR11228">
    <property type="entry name" value="RADICAL SAM DOMAIN PROTEIN"/>
    <property type="match status" value="1"/>
</dbReference>
<protein>
    <submittedName>
        <fullName evidence="8">Radical SAM protein</fullName>
    </submittedName>
</protein>
<dbReference type="PANTHER" id="PTHR11228:SF34">
    <property type="entry name" value="TUNGSTEN-CONTAINING ALDEHYDE FERREDOXIN OXIDOREDUCTASE COFACTOR MODIFYING PROTEIN"/>
    <property type="match status" value="1"/>
</dbReference>
<evidence type="ECO:0000259" key="7">
    <source>
        <dbReference type="PROSITE" id="PS51918"/>
    </source>
</evidence>
<dbReference type="Gene3D" id="3.20.20.70">
    <property type="entry name" value="Aldolase class I"/>
    <property type="match status" value="1"/>
</dbReference>
<gene>
    <name evidence="8" type="ORF">V3851_08125</name>
</gene>
<dbReference type="SFLD" id="SFLDG01067">
    <property type="entry name" value="SPASM/twitch_domain_containing"/>
    <property type="match status" value="1"/>
</dbReference>
<dbReference type="RefSeq" id="WP_331846024.1">
    <property type="nucleotide sequence ID" value="NZ_JAZHPZ010000003.1"/>
</dbReference>
<dbReference type="SFLD" id="SFLDG01386">
    <property type="entry name" value="main_SPASM_domain-containing"/>
    <property type="match status" value="1"/>
</dbReference>
<keyword evidence="3" id="KW-0949">S-adenosyl-L-methionine</keyword>
<dbReference type="Pfam" id="PF04055">
    <property type="entry name" value="Radical_SAM"/>
    <property type="match status" value="1"/>
</dbReference>
<sequence length="372" mass="42117">MVINNKNAMKQTYKLAGYSYSTEESLEARNNGKLLCLRLDTNYNCNLRCAYCYSYSDSKVKMEPMSLEDVKGIIDQACELGLKSIVYLGGGEPTMYPDFIPLVEYMHSKNVIPVIFTNGLLMTESLAKKLYDLNASVIVKFDGFEETQNILTGKGTFTKIRSALEILMNTGFNKRTENNVTRLGAAPCICTTNYHEIPEIWRYLRDNFIFPDFERATVVGNATDSLAISEEQVYQLLNNLMKIDSDEFNIKWDSPYTSIPGHSCNIFQSGCHITATQEVSLCPEIPPVASLKDKSLKEILNAPPFKETRYLEKYITEPCASCEYMKECFGGCRSKAYYCKGSLFAEDPYCIIANSKLDEEMKKLYGVKETVK</sequence>
<comment type="cofactor">
    <cofactor evidence="1">
        <name>[4Fe-4S] cluster</name>
        <dbReference type="ChEBI" id="CHEBI:49883"/>
    </cofactor>
</comment>
<keyword evidence="2" id="KW-0004">4Fe-4S</keyword>
<evidence type="ECO:0000256" key="4">
    <source>
        <dbReference type="ARBA" id="ARBA00022723"/>
    </source>
</evidence>
<evidence type="ECO:0000256" key="2">
    <source>
        <dbReference type="ARBA" id="ARBA00022485"/>
    </source>
</evidence>
<dbReference type="CDD" id="cd01335">
    <property type="entry name" value="Radical_SAM"/>
    <property type="match status" value="1"/>
</dbReference>
<accession>A0ABU7VR80</accession>
<dbReference type="InterPro" id="IPR058240">
    <property type="entry name" value="rSAM_sf"/>
</dbReference>
<proteinExistence type="predicted"/>
<feature type="domain" description="Radical SAM core" evidence="7">
    <location>
        <begin position="29"/>
        <end position="251"/>
    </location>
</feature>
<evidence type="ECO:0000256" key="3">
    <source>
        <dbReference type="ARBA" id="ARBA00022691"/>
    </source>
</evidence>
<dbReference type="NCBIfam" id="TIGR04085">
    <property type="entry name" value="rSAM_more_4Fe4S"/>
    <property type="match status" value="1"/>
</dbReference>